<dbReference type="GeneID" id="7826652"/>
<dbReference type="RefSeq" id="XP_001022945.2">
    <property type="nucleotide sequence ID" value="XM_001022945.2"/>
</dbReference>
<dbReference type="KEGG" id="tet:TTHERM_00580430"/>
<dbReference type="InterPro" id="IPR000595">
    <property type="entry name" value="cNMP-bd_dom"/>
</dbReference>
<dbReference type="PANTHER" id="PTHR23011:SF28">
    <property type="entry name" value="CYCLIC NUCLEOTIDE-BINDING DOMAIN CONTAINING PROTEIN"/>
    <property type="match status" value="1"/>
</dbReference>
<feature type="domain" description="Cyclic nucleotide-binding" evidence="2">
    <location>
        <begin position="76"/>
        <end position="146"/>
    </location>
</feature>
<dbReference type="EMBL" id="GG662527">
    <property type="protein sequence ID" value="EAS02700.2"/>
    <property type="molecule type" value="Genomic_DNA"/>
</dbReference>
<sequence>MNEHTIRFYDIEKIIQIPPSERNVEEIQQLGQYMRNNFQIFECSSDEIISSYLEKESIKQFNLRDIIQKIYTMCYSFYCIAEGQVGLYIKTIGEKSQMNLVKVIEQGEYFGTYNLIQNSPQTMQSICESSQATLIEISKDFFDKYLKENEEKIIAQGINQFKKMPLFKNHPYYILKNIYLSSFEVKLVKNNYVFKENDDIHAIYVIKKGDFSIYKSFDWDQKQSNQIYLKKASFCKQVKLSVMVEGQIFGEEDLVQGKQNRSYTAICDSSDGELYVIRSQVFLQKIYNNNFSKRTIQELLKQKNALFSERMETIQKQYIEKQSPQYCKTQPDKEDGEKTVQVVNPALATKESSEKNIVQQQQRVQTASSNMSRTSRGQFYSPIKVAGEYEKIMERRMSPFKQLENSLFGNKEDLIYESRNIDNKIFKIIGNSPSPKQQSPPKPQTDMFSIEIDEKQKILLKQKQQQYYQYKNYLKNFESDKFNELLKKSGYKMIDKNTVEKKQGIEYDFIKIRPSMRLKSLDNNFQYFYGPDQQPSFNNFSNSAISNASSKQRVSNLNDQFQIKLQQNGSNEQFTNDYIQYQSQLKDYQEDGQTPFLEEQLPNDYQLTQMYANYQAKNQDAVNIEQQPKQSNIYNRFQAQRGQLVKQDNNDLDNNNMILEIDPNYDGEIQINTLFQNDALKNKNIAPDPNLNYVITEIEEEDRVSTQQSNQRKLKTESYSSNYQQDYLFQQSTRQNTLSPARGEKSLLIDSFENSLINKDELYLFNQRNQYTNKSETHQYINDNINQGINLNRSFNTVDNNQILMQKQNNYNFRSQSTRKQRIPLKKSQQKQIEPIYNKEYINQQLKKFTLSNNNQKNEDYLVPNLTDSYRKYNGYKLPSVSQGQSRKNSPPLSPSVKSRVEQRLSSFKQDLKKNIFLQLHLNSYEQNLNTDINQSMTVKRIQKLKNNLF</sequence>
<dbReference type="Proteomes" id="UP000009168">
    <property type="component" value="Unassembled WGS sequence"/>
</dbReference>
<evidence type="ECO:0000259" key="2">
    <source>
        <dbReference type="PROSITE" id="PS50042"/>
    </source>
</evidence>
<organism evidence="3 4">
    <name type="scientific">Tetrahymena thermophila (strain SB210)</name>
    <dbReference type="NCBI Taxonomy" id="312017"/>
    <lineage>
        <taxon>Eukaryota</taxon>
        <taxon>Sar</taxon>
        <taxon>Alveolata</taxon>
        <taxon>Ciliophora</taxon>
        <taxon>Intramacronucleata</taxon>
        <taxon>Oligohymenophorea</taxon>
        <taxon>Hymenostomatida</taxon>
        <taxon>Tetrahymenina</taxon>
        <taxon>Tetrahymenidae</taxon>
        <taxon>Tetrahymena</taxon>
    </lineage>
</organism>
<gene>
    <name evidence="3" type="ORF">TTHERM_00580430</name>
</gene>
<feature type="domain" description="Cyclic nucleotide-binding" evidence="2">
    <location>
        <begin position="166"/>
        <end position="303"/>
    </location>
</feature>
<dbReference type="Pfam" id="PF00027">
    <property type="entry name" value="cNMP_binding"/>
    <property type="match status" value="2"/>
</dbReference>
<accession>I7MH86</accession>
<dbReference type="CDD" id="cd00038">
    <property type="entry name" value="CAP_ED"/>
    <property type="match status" value="1"/>
</dbReference>
<reference evidence="4" key="1">
    <citation type="journal article" date="2006" name="PLoS Biol.">
        <title>Macronuclear genome sequence of the ciliate Tetrahymena thermophila, a model eukaryote.</title>
        <authorList>
            <person name="Eisen J.A."/>
            <person name="Coyne R.S."/>
            <person name="Wu M."/>
            <person name="Wu D."/>
            <person name="Thiagarajan M."/>
            <person name="Wortman J.R."/>
            <person name="Badger J.H."/>
            <person name="Ren Q."/>
            <person name="Amedeo P."/>
            <person name="Jones K.M."/>
            <person name="Tallon L.J."/>
            <person name="Delcher A.L."/>
            <person name="Salzberg S.L."/>
            <person name="Silva J.C."/>
            <person name="Haas B.J."/>
            <person name="Majoros W.H."/>
            <person name="Farzad M."/>
            <person name="Carlton J.M."/>
            <person name="Smith R.K. Jr."/>
            <person name="Garg J."/>
            <person name="Pearlman R.E."/>
            <person name="Karrer K.M."/>
            <person name="Sun L."/>
            <person name="Manning G."/>
            <person name="Elde N.C."/>
            <person name="Turkewitz A.P."/>
            <person name="Asai D.J."/>
            <person name="Wilkes D.E."/>
            <person name="Wang Y."/>
            <person name="Cai H."/>
            <person name="Collins K."/>
            <person name="Stewart B.A."/>
            <person name="Lee S.R."/>
            <person name="Wilamowska K."/>
            <person name="Weinberg Z."/>
            <person name="Ruzzo W.L."/>
            <person name="Wloga D."/>
            <person name="Gaertig J."/>
            <person name="Frankel J."/>
            <person name="Tsao C.-C."/>
            <person name="Gorovsky M.A."/>
            <person name="Keeling P.J."/>
            <person name="Waller R.F."/>
            <person name="Patron N.J."/>
            <person name="Cherry J.M."/>
            <person name="Stover N.A."/>
            <person name="Krieger C.J."/>
            <person name="del Toro C."/>
            <person name="Ryder H.F."/>
            <person name="Williamson S.C."/>
            <person name="Barbeau R.A."/>
            <person name="Hamilton E.P."/>
            <person name="Orias E."/>
        </authorList>
    </citation>
    <scope>NUCLEOTIDE SEQUENCE [LARGE SCALE GENOMIC DNA]</scope>
    <source>
        <strain evidence="4">SB210</strain>
    </source>
</reference>
<evidence type="ECO:0000313" key="3">
    <source>
        <dbReference type="EMBL" id="EAS02700.2"/>
    </source>
</evidence>
<proteinExistence type="predicted"/>
<dbReference type="InParanoid" id="I7MH86"/>
<feature type="region of interest" description="Disordered" evidence="1">
    <location>
        <begin position="879"/>
        <end position="898"/>
    </location>
</feature>
<dbReference type="InterPro" id="IPR014710">
    <property type="entry name" value="RmlC-like_jellyroll"/>
</dbReference>
<dbReference type="SUPFAM" id="SSF51206">
    <property type="entry name" value="cAMP-binding domain-like"/>
    <property type="match status" value="2"/>
</dbReference>
<dbReference type="OrthoDB" id="417078at2759"/>
<dbReference type="Gene3D" id="2.60.120.10">
    <property type="entry name" value="Jelly Rolls"/>
    <property type="match status" value="2"/>
</dbReference>
<keyword evidence="4" id="KW-1185">Reference proteome</keyword>
<evidence type="ECO:0000256" key="1">
    <source>
        <dbReference type="SAM" id="MobiDB-lite"/>
    </source>
</evidence>
<dbReference type="InterPro" id="IPR018490">
    <property type="entry name" value="cNMP-bd_dom_sf"/>
</dbReference>
<feature type="compositionally biased region" description="Polar residues" evidence="1">
    <location>
        <begin position="880"/>
        <end position="891"/>
    </location>
</feature>
<dbReference type="PANTHER" id="PTHR23011">
    <property type="entry name" value="CYCLIC NUCLEOTIDE-BINDING DOMAIN CONTAINING PROTEIN"/>
    <property type="match status" value="1"/>
</dbReference>
<protein>
    <submittedName>
        <fullName evidence="3">Cyclic nucleotide-binding domain protein</fullName>
    </submittedName>
</protein>
<name>I7MH86_TETTS</name>
<evidence type="ECO:0000313" key="4">
    <source>
        <dbReference type="Proteomes" id="UP000009168"/>
    </source>
</evidence>
<dbReference type="PROSITE" id="PS50042">
    <property type="entry name" value="CNMP_BINDING_3"/>
    <property type="match status" value="2"/>
</dbReference>
<dbReference type="AlphaFoldDB" id="I7MH86"/>